<feature type="domain" description="Glycoside hydrolase family 29 N-terminal" evidence="7">
    <location>
        <begin position="55"/>
        <end position="338"/>
    </location>
</feature>
<comment type="caution">
    <text evidence="8">The sequence shown here is derived from an EMBL/GenBank/DDBJ whole genome shotgun (WGS) entry which is preliminary data.</text>
</comment>
<dbReference type="Pfam" id="PF01120">
    <property type="entry name" value="Alpha_L_fucos"/>
    <property type="match status" value="1"/>
</dbReference>
<dbReference type="InterPro" id="IPR000933">
    <property type="entry name" value="Glyco_hydro_29"/>
</dbReference>
<organism evidence="8 9">
    <name type="scientific">Flavivirga rizhaonensis</name>
    <dbReference type="NCBI Taxonomy" id="2559571"/>
    <lineage>
        <taxon>Bacteria</taxon>
        <taxon>Pseudomonadati</taxon>
        <taxon>Bacteroidota</taxon>
        <taxon>Flavobacteriia</taxon>
        <taxon>Flavobacteriales</taxon>
        <taxon>Flavobacteriaceae</taxon>
        <taxon>Flavivirga</taxon>
    </lineage>
</organism>
<dbReference type="EMBL" id="SRSO01000003">
    <property type="protein sequence ID" value="TGV04178.1"/>
    <property type="molecule type" value="Genomic_DNA"/>
</dbReference>
<dbReference type="SMART" id="SM00812">
    <property type="entry name" value="Alpha_L_fucos"/>
    <property type="match status" value="1"/>
</dbReference>
<reference evidence="8 9" key="1">
    <citation type="submission" date="2019-04" db="EMBL/GenBank/DDBJ databases">
        <authorList>
            <person name="Liu A."/>
        </authorList>
    </citation>
    <scope>NUCLEOTIDE SEQUENCE [LARGE SCALE GENOMIC DNA]</scope>
    <source>
        <strain evidence="8 9">RZ03</strain>
    </source>
</reference>
<sequence>MNKNRIVKYYALVASFAVMLFISKDVKAQENEQNHKGLTIKKNPYIIPLTQLQLDFVNTRYQAYFHYNMATFKNLNSEEKIGRSRGTEPATMWAPTGLDTDQWAQVCKDARMEGGWLTTKHHGGFCLWDSEYTDYDVASSNVKTDVVRAFVDSFRKAGLKVGLYYSILDYHHEVENGSTSRAEIEFTKNQIRELLTNYGPIDYINFDGWSTWPTNPDFDDMPYGEIYELVKSIQPNCLIISHTYESNLAHSEVPFADAAGRAYPYPKDYMRPTAASDFIQRGWWWDDNNGFQVSKSVDYLLKQLDSYNSHNSVYILNLSPNPQGRIDEDVISRLKKTAAKWKKPEPLKESGANWGFNYDVTDNLAFLKPCWQSTTHPYINDKRAYPRADIAVDGVTEGIWEMEQTSGTKQQVNPWWMVDLQKSHKIKEISIYNATDEASKSLMTNFTVSILDKNEKEVWSKNIKEYPDPSITITMDGIKGQYVKIKKQKEGFLRIAEVIVKGK</sequence>
<comment type="similarity">
    <text evidence="1">Belongs to the glycosyl hydrolase 29 family.</text>
</comment>
<dbReference type="SUPFAM" id="SSF49785">
    <property type="entry name" value="Galactose-binding domain-like"/>
    <property type="match status" value="1"/>
</dbReference>
<evidence type="ECO:0000256" key="4">
    <source>
        <dbReference type="ARBA" id="ARBA00022801"/>
    </source>
</evidence>
<keyword evidence="3 6" id="KW-0732">Signal</keyword>
<evidence type="ECO:0000313" key="9">
    <source>
        <dbReference type="Proteomes" id="UP000307602"/>
    </source>
</evidence>
<keyword evidence="4 8" id="KW-0378">Hydrolase</keyword>
<protein>
    <recommendedName>
        <fullName evidence="2">alpha-L-fucosidase</fullName>
        <ecNumber evidence="2">3.2.1.51</ecNumber>
    </recommendedName>
</protein>
<dbReference type="GO" id="GO:0004560">
    <property type="term" value="F:alpha-L-fucosidase activity"/>
    <property type="evidence" value="ECO:0007669"/>
    <property type="project" value="InterPro"/>
</dbReference>
<feature type="chain" id="PRO_5020654377" description="alpha-L-fucosidase" evidence="6">
    <location>
        <begin position="29"/>
        <end position="503"/>
    </location>
</feature>
<accession>A0A4S1E2H5</accession>
<dbReference type="AlphaFoldDB" id="A0A4S1E2H5"/>
<dbReference type="GO" id="GO:0006004">
    <property type="term" value="P:fucose metabolic process"/>
    <property type="evidence" value="ECO:0007669"/>
    <property type="project" value="TreeGrafter"/>
</dbReference>
<dbReference type="OrthoDB" id="1389336at2"/>
<dbReference type="SUPFAM" id="SSF51445">
    <property type="entry name" value="(Trans)glycosidases"/>
    <property type="match status" value="1"/>
</dbReference>
<dbReference type="InterPro" id="IPR017853">
    <property type="entry name" value="GH"/>
</dbReference>
<dbReference type="Gene3D" id="2.60.120.260">
    <property type="entry name" value="Galactose-binding domain-like"/>
    <property type="match status" value="1"/>
</dbReference>
<dbReference type="PANTHER" id="PTHR10030:SF37">
    <property type="entry name" value="ALPHA-L-FUCOSIDASE-RELATED"/>
    <property type="match status" value="1"/>
</dbReference>
<name>A0A4S1E2H5_9FLAO</name>
<dbReference type="Gene3D" id="3.20.20.80">
    <property type="entry name" value="Glycosidases"/>
    <property type="match status" value="1"/>
</dbReference>
<dbReference type="InterPro" id="IPR057739">
    <property type="entry name" value="Glyco_hydro_29_N"/>
</dbReference>
<keyword evidence="5" id="KW-0326">Glycosidase</keyword>
<evidence type="ECO:0000256" key="5">
    <source>
        <dbReference type="ARBA" id="ARBA00023295"/>
    </source>
</evidence>
<proteinExistence type="inferred from homology"/>
<keyword evidence="9" id="KW-1185">Reference proteome</keyword>
<gene>
    <name evidence="8" type="ORF">EM932_03300</name>
</gene>
<dbReference type="PANTHER" id="PTHR10030">
    <property type="entry name" value="ALPHA-L-FUCOSIDASE"/>
    <property type="match status" value="1"/>
</dbReference>
<evidence type="ECO:0000256" key="1">
    <source>
        <dbReference type="ARBA" id="ARBA00007951"/>
    </source>
</evidence>
<dbReference type="InterPro" id="IPR008979">
    <property type="entry name" value="Galactose-bd-like_sf"/>
</dbReference>
<dbReference type="RefSeq" id="WP_135875461.1">
    <property type="nucleotide sequence ID" value="NZ_SRSO01000003.1"/>
</dbReference>
<dbReference type="Proteomes" id="UP000307602">
    <property type="component" value="Unassembled WGS sequence"/>
</dbReference>
<dbReference type="EC" id="3.2.1.51" evidence="2"/>
<evidence type="ECO:0000259" key="7">
    <source>
        <dbReference type="Pfam" id="PF01120"/>
    </source>
</evidence>
<evidence type="ECO:0000256" key="2">
    <source>
        <dbReference type="ARBA" id="ARBA00012662"/>
    </source>
</evidence>
<dbReference type="Pfam" id="PF22633">
    <property type="entry name" value="F5_F8_type_C_2"/>
    <property type="match status" value="1"/>
</dbReference>
<evidence type="ECO:0000313" key="8">
    <source>
        <dbReference type="EMBL" id="TGV04178.1"/>
    </source>
</evidence>
<feature type="signal peptide" evidence="6">
    <location>
        <begin position="1"/>
        <end position="28"/>
    </location>
</feature>
<dbReference type="GO" id="GO:0005764">
    <property type="term" value="C:lysosome"/>
    <property type="evidence" value="ECO:0007669"/>
    <property type="project" value="TreeGrafter"/>
</dbReference>
<evidence type="ECO:0000256" key="3">
    <source>
        <dbReference type="ARBA" id="ARBA00022729"/>
    </source>
</evidence>
<dbReference type="GO" id="GO:0016139">
    <property type="term" value="P:glycoside catabolic process"/>
    <property type="evidence" value="ECO:0007669"/>
    <property type="project" value="TreeGrafter"/>
</dbReference>
<evidence type="ECO:0000256" key="6">
    <source>
        <dbReference type="SAM" id="SignalP"/>
    </source>
</evidence>